<dbReference type="EMBL" id="CH474001">
    <property type="protein sequence ID" value="EDL93505.1"/>
    <property type="molecule type" value="Genomic_DNA"/>
</dbReference>
<sequence>MTAALLYIAQLCWVPHCPYLLLRNLTAASAGVCPLRILHELQSLH</sequence>
<evidence type="ECO:0000313" key="1">
    <source>
        <dbReference type="EMBL" id="EDL93505.1"/>
    </source>
</evidence>
<dbReference type="Proteomes" id="UP000234681">
    <property type="component" value="Chromosome 3"/>
</dbReference>
<dbReference type="AlphaFoldDB" id="A6JTE4"/>
<gene>
    <name evidence="1" type="ORF">rCG_45559</name>
</gene>
<proteinExistence type="predicted"/>
<organism evidence="1 2">
    <name type="scientific">Rattus norvegicus</name>
    <name type="common">Rat</name>
    <dbReference type="NCBI Taxonomy" id="10116"/>
    <lineage>
        <taxon>Eukaryota</taxon>
        <taxon>Metazoa</taxon>
        <taxon>Chordata</taxon>
        <taxon>Craniata</taxon>
        <taxon>Vertebrata</taxon>
        <taxon>Euteleostomi</taxon>
        <taxon>Mammalia</taxon>
        <taxon>Eutheria</taxon>
        <taxon>Euarchontoglires</taxon>
        <taxon>Glires</taxon>
        <taxon>Rodentia</taxon>
        <taxon>Myomorpha</taxon>
        <taxon>Muroidea</taxon>
        <taxon>Muridae</taxon>
        <taxon>Murinae</taxon>
        <taxon>Rattus</taxon>
    </lineage>
</organism>
<reference evidence="1 2" key="1">
    <citation type="submission" date="2005-09" db="EMBL/GenBank/DDBJ databases">
        <authorList>
            <person name="Mural R.J."/>
            <person name="Li P.W."/>
            <person name="Adams M.D."/>
            <person name="Amanatides P.G."/>
            <person name="Baden-Tillson H."/>
            <person name="Barnstead M."/>
            <person name="Chin S.H."/>
            <person name="Dew I."/>
            <person name="Evans C.A."/>
            <person name="Ferriera S."/>
            <person name="Flanigan M."/>
            <person name="Fosler C."/>
            <person name="Glodek A."/>
            <person name="Gu Z."/>
            <person name="Holt R.A."/>
            <person name="Jennings D."/>
            <person name="Kraft C.L."/>
            <person name="Lu F."/>
            <person name="Nguyen T."/>
            <person name="Nusskern D.R."/>
            <person name="Pfannkoch C.M."/>
            <person name="Sitter C."/>
            <person name="Sutton G.G."/>
            <person name="Venter J.C."/>
            <person name="Wang Z."/>
            <person name="Woodage T."/>
            <person name="Zheng X.H."/>
            <person name="Zhong F."/>
        </authorList>
    </citation>
    <scope>NUCLEOTIDE SEQUENCE [LARGE SCALE GENOMIC DNA]</scope>
    <source>
        <strain>BN</strain>
        <strain evidence="2">Sprague-Dawley</strain>
    </source>
</reference>
<accession>A6JTE4</accession>
<protein>
    <submittedName>
        <fullName evidence="1">RCG45559</fullName>
    </submittedName>
</protein>
<name>A6JTE4_RAT</name>
<evidence type="ECO:0000313" key="2">
    <source>
        <dbReference type="Proteomes" id="UP000234681"/>
    </source>
</evidence>